<dbReference type="PROSITE" id="PS00107">
    <property type="entry name" value="PROTEIN_KINASE_ATP"/>
    <property type="match status" value="1"/>
</dbReference>
<evidence type="ECO:0000256" key="12">
    <source>
        <dbReference type="ARBA" id="ARBA00047559"/>
    </source>
</evidence>
<evidence type="ECO:0000256" key="13">
    <source>
        <dbReference type="ARBA" id="ARBA00048329"/>
    </source>
</evidence>
<keyword evidence="5" id="KW-0808">Transferase</keyword>
<dbReference type="SUPFAM" id="SSF47769">
    <property type="entry name" value="SAM/Pointed domain"/>
    <property type="match status" value="1"/>
</dbReference>
<comment type="cofactor">
    <cofactor evidence="1">
        <name>Mg(2+)</name>
        <dbReference type="ChEBI" id="CHEBI:18420"/>
    </cofactor>
</comment>
<evidence type="ECO:0000256" key="10">
    <source>
        <dbReference type="ARBA" id="ARBA00022842"/>
    </source>
</evidence>
<evidence type="ECO:0000313" key="18">
    <source>
        <dbReference type="Proteomes" id="UP000887568"/>
    </source>
</evidence>
<keyword evidence="18" id="KW-1185">Reference proteome</keyword>
<feature type="compositionally biased region" description="Low complexity" evidence="15">
    <location>
        <begin position="40"/>
        <end position="51"/>
    </location>
</feature>
<dbReference type="CDD" id="cd06624">
    <property type="entry name" value="STKc_ASK"/>
    <property type="match status" value="1"/>
</dbReference>
<organism evidence="17 18">
    <name type="scientific">Patiria miniata</name>
    <name type="common">Bat star</name>
    <name type="synonym">Asterina miniata</name>
    <dbReference type="NCBI Taxonomy" id="46514"/>
    <lineage>
        <taxon>Eukaryota</taxon>
        <taxon>Metazoa</taxon>
        <taxon>Echinodermata</taxon>
        <taxon>Eleutherozoa</taxon>
        <taxon>Asterozoa</taxon>
        <taxon>Asteroidea</taxon>
        <taxon>Valvatacea</taxon>
        <taxon>Valvatida</taxon>
        <taxon>Asterinidae</taxon>
        <taxon>Patiria</taxon>
    </lineage>
</organism>
<dbReference type="Pfam" id="PF13281">
    <property type="entry name" value="MAP3K_TRAF_bd"/>
    <property type="match status" value="1"/>
</dbReference>
<dbReference type="InterPro" id="IPR046873">
    <property type="entry name" value="HisK-N-like"/>
</dbReference>
<dbReference type="SUPFAM" id="SSF56112">
    <property type="entry name" value="Protein kinase-like (PK-like)"/>
    <property type="match status" value="1"/>
</dbReference>
<evidence type="ECO:0000259" key="16">
    <source>
        <dbReference type="PROSITE" id="PS50011"/>
    </source>
</evidence>
<dbReference type="EnsemblMetazoa" id="XM_038223086.1">
    <property type="protein sequence ID" value="XP_038079014.1"/>
    <property type="gene ID" value="LOC119746253"/>
</dbReference>
<dbReference type="PANTHER" id="PTHR11584:SF394">
    <property type="entry name" value="APOPTOTIC SIGNAL-REGULATING KINASE 1, ISOFORM C"/>
    <property type="match status" value="1"/>
</dbReference>
<dbReference type="Proteomes" id="UP000887568">
    <property type="component" value="Unplaced"/>
</dbReference>
<protein>
    <recommendedName>
        <fullName evidence="3">mitogen-activated protein kinase kinase kinase</fullName>
        <ecNumber evidence="3">2.7.11.25</ecNumber>
    </recommendedName>
</protein>
<dbReference type="GO" id="GO:0004709">
    <property type="term" value="F:MAP kinase kinase kinase activity"/>
    <property type="evidence" value="ECO:0007669"/>
    <property type="project" value="UniProtKB-EC"/>
</dbReference>
<dbReference type="Pfam" id="PF20309">
    <property type="entry name" value="DRHyd-ASK"/>
    <property type="match status" value="1"/>
</dbReference>
<dbReference type="GO" id="GO:0033554">
    <property type="term" value="P:cellular response to stress"/>
    <property type="evidence" value="ECO:0007669"/>
    <property type="project" value="TreeGrafter"/>
</dbReference>
<dbReference type="Gene3D" id="3.30.200.20">
    <property type="entry name" value="Phosphorylase Kinase, domain 1"/>
    <property type="match status" value="1"/>
</dbReference>
<evidence type="ECO:0000313" key="17">
    <source>
        <dbReference type="EnsemblMetazoa" id="XP_038079014.1"/>
    </source>
</evidence>
<reference evidence="17" key="1">
    <citation type="submission" date="2022-11" db="UniProtKB">
        <authorList>
            <consortium name="EnsemblMetazoa"/>
        </authorList>
    </citation>
    <scope>IDENTIFICATION</scope>
</reference>
<dbReference type="PANTHER" id="PTHR11584">
    <property type="entry name" value="SERINE/THREONINE PROTEIN KINASE"/>
    <property type="match status" value="1"/>
</dbReference>
<dbReference type="FunFam" id="1.10.510.10:FF:000054">
    <property type="entry name" value="Mitogen-activated protein kinase kinase kinase 5"/>
    <property type="match status" value="1"/>
</dbReference>
<keyword evidence="9 14" id="KW-0067">ATP-binding</keyword>
<dbReference type="OMA" id="CLAHSKN"/>
<dbReference type="InterPro" id="IPR046872">
    <property type="entry name" value="DRHyd-ASK"/>
</dbReference>
<evidence type="ECO:0000256" key="1">
    <source>
        <dbReference type="ARBA" id="ARBA00001946"/>
    </source>
</evidence>
<proteinExistence type="inferred from homology"/>
<evidence type="ECO:0000256" key="11">
    <source>
        <dbReference type="ARBA" id="ARBA00023054"/>
    </source>
</evidence>
<dbReference type="SMART" id="SM00220">
    <property type="entry name" value="S_TKc"/>
    <property type="match status" value="1"/>
</dbReference>
<accession>A0A914BS62</accession>
<evidence type="ECO:0000256" key="9">
    <source>
        <dbReference type="ARBA" id="ARBA00022840"/>
    </source>
</evidence>
<dbReference type="InterPro" id="IPR025136">
    <property type="entry name" value="MAP3K_TRAF-bd"/>
</dbReference>
<dbReference type="GO" id="GO:0046872">
    <property type="term" value="F:metal ion binding"/>
    <property type="evidence" value="ECO:0007669"/>
    <property type="project" value="UniProtKB-KW"/>
</dbReference>
<dbReference type="InterPro" id="IPR017441">
    <property type="entry name" value="Protein_kinase_ATP_BS"/>
</dbReference>
<dbReference type="RefSeq" id="XP_038079014.1">
    <property type="nucleotide sequence ID" value="XM_038223086.1"/>
</dbReference>
<feature type="region of interest" description="Disordered" evidence="15">
    <location>
        <begin position="1023"/>
        <end position="1044"/>
    </location>
</feature>
<dbReference type="InterPro" id="IPR008271">
    <property type="entry name" value="Ser/Thr_kinase_AS"/>
</dbReference>
<feature type="domain" description="Protein kinase" evidence="16">
    <location>
        <begin position="674"/>
        <end position="932"/>
    </location>
</feature>
<dbReference type="InterPro" id="IPR000719">
    <property type="entry name" value="Prot_kinase_dom"/>
</dbReference>
<dbReference type="Pfam" id="PF20302">
    <property type="entry name" value="HisK-N-like"/>
    <property type="match status" value="1"/>
</dbReference>
<keyword evidence="11" id="KW-0175">Coiled coil</keyword>
<evidence type="ECO:0000256" key="14">
    <source>
        <dbReference type="PROSITE-ProRule" id="PRU10141"/>
    </source>
</evidence>
<dbReference type="InterPro" id="IPR013761">
    <property type="entry name" value="SAM/pointed_sf"/>
</dbReference>
<sequence length="1372" mass="154430">MSGQRGPAPAKVGFERIRGNIALKFLSGWFRDQSGREVDGNNSNNNNGEESTMPGGSHKSQDSQGTSTSSASTQVVCVFSCQSPHDACNKAYVCLQTACKNANSTKLKRVAFEKLDFGETKVLDTFYGADIVVVDMTVMVQQRTLFYHLGVRESFGMERNIVLYFDDIDPDTTSSLGQSCHSSGYLFLPYKMNNGDCYVCDMACVRPTAGPGGAAAAAAAAAGADLQDASLIHQLCPPLTERLQKILEEVHISNRSNAREVLLSDIRKARTKYNGAELGRELAALKSRMDEQLLLTGDIVHQFLLSYREIQDYNSMVALVEDIKELANDNVTQKAAITHLYAFALNRRKKPGDREKALKVITFALKKRENQVPDMFCLCGRIYKDIYTETNYEDCESRDQAIHWYRKGFEVQPNEYAGINLATLLVLSGKDFSKSTELQKIGMTLNNLLGKKGSLTSLQDYWDVATFFEISVLAGDLGKACQAAECMFKLKPPIWYLKSTLGNIKMINKVRLANTDSNPTRDQMLFDFWLDFFVEATKENTTDVRFPVLVLEPTKVMKPSYITINKDDQDSEQKSLRLWHVGVPEGCKGISEWLFKAQSIKGVSLYKRDDRCVFLYVQQNSDDFQLFFSSLHQRQSFYELAKEIIATAQDAFVGEMDSDLSSEPIQFEYEYNEKGEKMLLGRGTYGAVFAARDTRTQVRMAVKEIPIRDMREVQPLHEEILLHSRLSHKNIVKYLGSQNCDGFFRIFMEQVPGGSLSALLRSKWGPLKDHEETMSFYTRQILEGLKYLHDQKIVHRDIKGDNVLVNTYSGVVKISDFGTSKRLAGINPCADSFKGTLQYMAPEVIDKGIRGHGAAADIWSLGCTVVEMATGKPPFIELGSPEAAMFKVGFYKIHPEVPASMSEPAKKFILRCFEPDPEKRATAVQLLNDHFLMRRRISQRSAAADYKHDRSISEPSAFKLDPVPALKYRTNSRPESPILGALSESASAIPVDFDVKSKRRSIDMVSPGSPSNFLEVPSVNMFEGSSEDSTAETPTTPDRGKGHGFYMLRKDSERRLTLLTILESEPDKIVQRWMGKLHAGTPPTKITTLHLGILMSGMAQYIKTRERKFISEAIDELKMELDYDHVALGEIQLALYTFLDTVVEILKQHVNNIKPHWMFALDNLIRDSVQTAITILSPDLGHNIAPNQPPHQDQTDHAHHHQYHHEEEGVNTSGVSTLSSSKSHERDLFMERASATTMQTEYRKLVQEQGRLLSDLLEVQRTLNDMLGGQVRTGREVVNHMREDDHAGLEGRNSGGGEDETIAEEQGDQELIEWLRSLSIDEHSIGKFVRETYTLEVVQDMMTRKDLRHMGLKGGVQCRIWNAIQKQRRDPS</sequence>
<dbReference type="Gene3D" id="1.10.510.10">
    <property type="entry name" value="Transferase(Phosphotransferase) domain 1"/>
    <property type="match status" value="1"/>
</dbReference>
<dbReference type="PROSITE" id="PS00108">
    <property type="entry name" value="PROTEIN_KINASE_ST"/>
    <property type="match status" value="1"/>
</dbReference>
<feature type="region of interest" description="Disordered" evidence="15">
    <location>
        <begin position="34"/>
        <end position="67"/>
    </location>
</feature>
<dbReference type="PROSITE" id="PS50011">
    <property type="entry name" value="PROTEIN_KINASE_DOM"/>
    <property type="match status" value="1"/>
</dbReference>
<dbReference type="InterPro" id="IPR011009">
    <property type="entry name" value="Kinase-like_dom_sf"/>
</dbReference>
<evidence type="ECO:0000256" key="3">
    <source>
        <dbReference type="ARBA" id="ARBA00012406"/>
    </source>
</evidence>
<dbReference type="Pfam" id="PF00069">
    <property type="entry name" value="Pkinase"/>
    <property type="match status" value="1"/>
</dbReference>
<evidence type="ECO:0000256" key="2">
    <source>
        <dbReference type="ARBA" id="ARBA00006529"/>
    </source>
</evidence>
<evidence type="ECO:0000256" key="5">
    <source>
        <dbReference type="ARBA" id="ARBA00022679"/>
    </source>
</evidence>
<dbReference type="Pfam" id="PF19039">
    <property type="entry name" value="ASK_PH"/>
    <property type="match status" value="1"/>
</dbReference>
<dbReference type="OrthoDB" id="275301at2759"/>
<keyword evidence="8" id="KW-0418">Kinase</keyword>
<name>A0A914BS62_PATMI</name>
<keyword evidence="4" id="KW-0723">Serine/threonine-protein kinase</keyword>
<evidence type="ECO:0000256" key="7">
    <source>
        <dbReference type="ARBA" id="ARBA00022741"/>
    </source>
</evidence>
<keyword evidence="7 14" id="KW-0547">Nucleotide-binding</keyword>
<comment type="similarity">
    <text evidence="2">Belongs to the protein kinase superfamily. STE Ser/Thr protein kinase family. MAP kinase kinase kinase subfamily.</text>
</comment>
<feature type="binding site" evidence="14">
    <location>
        <position position="703"/>
    </location>
    <ligand>
        <name>ATP</name>
        <dbReference type="ChEBI" id="CHEBI:30616"/>
    </ligand>
</feature>
<dbReference type="InterPro" id="IPR043969">
    <property type="entry name" value="MAP3K_PH"/>
</dbReference>
<comment type="catalytic activity">
    <reaction evidence="12">
        <text>L-threonyl-[protein] + ATP = O-phospho-L-threonyl-[protein] + ADP + H(+)</text>
        <dbReference type="Rhea" id="RHEA:46608"/>
        <dbReference type="Rhea" id="RHEA-COMP:11060"/>
        <dbReference type="Rhea" id="RHEA-COMP:11605"/>
        <dbReference type="ChEBI" id="CHEBI:15378"/>
        <dbReference type="ChEBI" id="CHEBI:30013"/>
        <dbReference type="ChEBI" id="CHEBI:30616"/>
        <dbReference type="ChEBI" id="CHEBI:61977"/>
        <dbReference type="ChEBI" id="CHEBI:456216"/>
        <dbReference type="EC" id="2.7.11.25"/>
    </reaction>
</comment>
<feature type="region of interest" description="Disordered" evidence="15">
    <location>
        <begin position="1183"/>
        <end position="1224"/>
    </location>
</feature>
<evidence type="ECO:0000256" key="8">
    <source>
        <dbReference type="ARBA" id="ARBA00022777"/>
    </source>
</evidence>
<keyword evidence="6" id="KW-0479">Metal-binding</keyword>
<keyword evidence="10" id="KW-0460">Magnesium</keyword>
<comment type="catalytic activity">
    <reaction evidence="13">
        <text>L-seryl-[protein] + ATP = O-phospho-L-seryl-[protein] + ADP + H(+)</text>
        <dbReference type="Rhea" id="RHEA:17989"/>
        <dbReference type="Rhea" id="RHEA-COMP:9863"/>
        <dbReference type="Rhea" id="RHEA-COMP:11604"/>
        <dbReference type="ChEBI" id="CHEBI:15378"/>
        <dbReference type="ChEBI" id="CHEBI:29999"/>
        <dbReference type="ChEBI" id="CHEBI:30616"/>
        <dbReference type="ChEBI" id="CHEBI:83421"/>
        <dbReference type="ChEBI" id="CHEBI:456216"/>
        <dbReference type="EC" id="2.7.11.25"/>
    </reaction>
</comment>
<evidence type="ECO:0000256" key="4">
    <source>
        <dbReference type="ARBA" id="ARBA00022527"/>
    </source>
</evidence>
<dbReference type="GO" id="GO:0005524">
    <property type="term" value="F:ATP binding"/>
    <property type="evidence" value="ECO:0007669"/>
    <property type="project" value="UniProtKB-UniRule"/>
</dbReference>
<dbReference type="GeneID" id="119746253"/>
<evidence type="ECO:0000256" key="6">
    <source>
        <dbReference type="ARBA" id="ARBA00022723"/>
    </source>
</evidence>
<dbReference type="Gene3D" id="1.10.150.50">
    <property type="entry name" value="Transcription Factor, Ets-1"/>
    <property type="match status" value="1"/>
</dbReference>
<evidence type="ECO:0000256" key="15">
    <source>
        <dbReference type="SAM" id="MobiDB-lite"/>
    </source>
</evidence>
<dbReference type="EC" id="2.7.11.25" evidence="3"/>